<feature type="region of interest" description="Disordered" evidence="1">
    <location>
        <begin position="221"/>
        <end position="308"/>
    </location>
</feature>
<accession>A0A5C8HQB4</accession>
<dbReference type="Proteomes" id="UP000321196">
    <property type="component" value="Unassembled WGS sequence"/>
</dbReference>
<feature type="transmembrane region" description="Helical" evidence="2">
    <location>
        <begin position="190"/>
        <end position="212"/>
    </location>
</feature>
<proteinExistence type="predicted"/>
<keyword evidence="4" id="KW-1185">Reference proteome</keyword>
<feature type="compositionally biased region" description="Low complexity" evidence="1">
    <location>
        <begin position="7"/>
        <end position="28"/>
    </location>
</feature>
<feature type="transmembrane region" description="Helical" evidence="2">
    <location>
        <begin position="92"/>
        <end position="110"/>
    </location>
</feature>
<evidence type="ECO:0000256" key="1">
    <source>
        <dbReference type="SAM" id="MobiDB-lite"/>
    </source>
</evidence>
<reference evidence="3 4" key="1">
    <citation type="submission" date="2019-08" db="EMBL/GenBank/DDBJ databases">
        <authorList>
            <person name="Dong K."/>
        </authorList>
    </citation>
    <scope>NUCLEOTIDE SEQUENCE [LARGE SCALE GENOMIC DNA]</scope>
    <source>
        <strain evidence="3 4">M4-8</strain>
    </source>
</reference>
<feature type="transmembrane region" description="Helical" evidence="2">
    <location>
        <begin position="122"/>
        <end position="141"/>
    </location>
</feature>
<name>A0A5C8HQB4_9MICO</name>
<protein>
    <submittedName>
        <fullName evidence="3">Uncharacterized protein</fullName>
    </submittedName>
</protein>
<sequence>MSNPGDYGQNPAGAPQGGAPQQGYNPNQTQGFDPNQTQGYGQGFPQYGQQPQQQPYGQPQHYRQPQQQWGAQPGYGAPAPVKKPLPYTIREFILMGVGLLILVFSFFPLVSSSFITVTLWNVGFWLPLVLLPFAASALIAIRPFAPIVNRIGSLSTDQFASVVYSFALVTWATLGLSAGGFGGGLGGTSWVVWVILLLTIAGVVVTVAAPFVPGLREEFDQRPEEVAPRAGRTTRVIPEGKGVSIPAAAQQGAANPWGATPQAAPVPQPAQENPWAAQQQVPQPAQENPWAAQQQVRQPAQENAWATPVAAEAAPAAAEPVPAAPVEEAPVEAVVEEVVVEAAPAAAQQPFWALVPEERAVVDVAGAEIFRVGPTAWALVVEDNTTSFVIRHDDGRTGTLNDVSGVVRN</sequence>
<keyword evidence="2" id="KW-1133">Transmembrane helix</keyword>
<dbReference type="EMBL" id="VRSW01000002">
    <property type="protein sequence ID" value="TXK04770.1"/>
    <property type="molecule type" value="Genomic_DNA"/>
</dbReference>
<organism evidence="3 4">
    <name type="scientific">Microbacterium mitrae</name>
    <dbReference type="NCBI Taxonomy" id="664640"/>
    <lineage>
        <taxon>Bacteria</taxon>
        <taxon>Bacillati</taxon>
        <taxon>Actinomycetota</taxon>
        <taxon>Actinomycetes</taxon>
        <taxon>Micrococcales</taxon>
        <taxon>Microbacteriaceae</taxon>
        <taxon>Microbacterium</taxon>
    </lineage>
</organism>
<feature type="compositionally biased region" description="Low complexity" evidence="1">
    <location>
        <begin position="36"/>
        <end position="68"/>
    </location>
</feature>
<dbReference type="SUPFAM" id="SSF81995">
    <property type="entry name" value="beta-sandwich domain of Sec23/24"/>
    <property type="match status" value="1"/>
</dbReference>
<dbReference type="OrthoDB" id="5079801at2"/>
<gene>
    <name evidence="3" type="ORF">FVP60_08920</name>
</gene>
<dbReference type="RefSeq" id="WP_147825905.1">
    <property type="nucleotide sequence ID" value="NZ_BAAARG010000002.1"/>
</dbReference>
<comment type="caution">
    <text evidence="3">The sequence shown here is derived from an EMBL/GenBank/DDBJ whole genome shotgun (WGS) entry which is preliminary data.</text>
</comment>
<evidence type="ECO:0000313" key="3">
    <source>
        <dbReference type="EMBL" id="TXK04770.1"/>
    </source>
</evidence>
<feature type="compositionally biased region" description="Polar residues" evidence="1">
    <location>
        <begin position="291"/>
        <end position="301"/>
    </location>
</feature>
<keyword evidence="2" id="KW-0472">Membrane</keyword>
<keyword evidence="2" id="KW-0812">Transmembrane</keyword>
<feature type="compositionally biased region" description="Low complexity" evidence="1">
    <location>
        <begin position="259"/>
        <end position="286"/>
    </location>
</feature>
<evidence type="ECO:0000313" key="4">
    <source>
        <dbReference type="Proteomes" id="UP000321196"/>
    </source>
</evidence>
<dbReference type="AlphaFoldDB" id="A0A5C8HQB4"/>
<feature type="transmembrane region" description="Helical" evidence="2">
    <location>
        <begin position="162"/>
        <end position="184"/>
    </location>
</feature>
<feature type="region of interest" description="Disordered" evidence="1">
    <location>
        <begin position="1"/>
        <end position="75"/>
    </location>
</feature>
<evidence type="ECO:0000256" key="2">
    <source>
        <dbReference type="SAM" id="Phobius"/>
    </source>
</evidence>